<dbReference type="RefSeq" id="WP_250591814.1">
    <property type="nucleotide sequence ID" value="NZ_JAMLJM010000002.1"/>
</dbReference>
<dbReference type="Pfam" id="PF13229">
    <property type="entry name" value="Beta_helix"/>
    <property type="match status" value="1"/>
</dbReference>
<dbReference type="InterPro" id="IPR012334">
    <property type="entry name" value="Pectin_lyas_fold"/>
</dbReference>
<keyword evidence="3" id="KW-1185">Reference proteome</keyword>
<dbReference type="InterPro" id="IPR006626">
    <property type="entry name" value="PbH1"/>
</dbReference>
<sequence length="519" mass="57572">MRYTFLILIVLISCLTSCRKDFETVASNGRLEFSRDTVYLDTVFTNISSSTYTLKVYNKSNDDIQIPSIALEKGDNSKYRMMVDGMTGRDGKGTFFENVEILANDSLYVFIEATAGIEEANPTDFLYTDKILFDSGSRQQDVDLVTLIQDAYFIYPKRTPNTEGGYTYEGLSLSDNDPKITAYLLDENDPKNGNELHFNNTKPYVIYGFPTVPSNKTLIIDAGARVHFHDQSGLIVANNASIHVNGAPSMTAALENEIIFEGDRLEPEFSEVPGQWFAVILTDGSTNNRFKNLTIKNATVGLFIQNNDGTNVEIENTQIYNSTVAGILARTGKINGKNIVINKAGQYALACTLGGNYTFTHCTFANYWSGGPRSTPSVLLDNTFSDGETLFIAPLEKATFTNSIIYGTNSIEIGLKKNDAAAFNFDISYSLIRFSDTNNQFTDAIYDFVKNPTSKNNIVSNFRTPNEPKFKNPQKNNLKILSTSSVIGKGNPDLIIPFDVDNVFRTSPPDLGAYQHLNE</sequence>
<dbReference type="InterPro" id="IPR011050">
    <property type="entry name" value="Pectin_lyase_fold/virulence"/>
</dbReference>
<dbReference type="SMART" id="SM00710">
    <property type="entry name" value="PbH1"/>
    <property type="match status" value="3"/>
</dbReference>
<name>A0ABT0TM64_9FLAO</name>
<reference evidence="2 3" key="1">
    <citation type="submission" date="2022-05" db="EMBL/GenBank/DDBJ databases">
        <title>Flavobacterium sp., isolated from activated sludge.</title>
        <authorList>
            <person name="Ran Q."/>
        </authorList>
    </citation>
    <scope>NUCLEOTIDE SEQUENCE [LARGE SCALE GENOMIC DNA]</scope>
    <source>
        <strain evidence="2 3">HXWNR70</strain>
    </source>
</reference>
<gene>
    <name evidence="2" type="ORF">NAT50_04260</name>
</gene>
<dbReference type="EMBL" id="JAMLJM010000002">
    <property type="protein sequence ID" value="MCL9808567.1"/>
    <property type="molecule type" value="Genomic_DNA"/>
</dbReference>
<evidence type="ECO:0000313" key="2">
    <source>
        <dbReference type="EMBL" id="MCL9808567.1"/>
    </source>
</evidence>
<accession>A0ABT0TM64</accession>
<comment type="caution">
    <text evidence="2">The sequence shown here is derived from an EMBL/GenBank/DDBJ whole genome shotgun (WGS) entry which is preliminary data.</text>
</comment>
<dbReference type="SUPFAM" id="SSF51126">
    <property type="entry name" value="Pectin lyase-like"/>
    <property type="match status" value="1"/>
</dbReference>
<evidence type="ECO:0000259" key="1">
    <source>
        <dbReference type="Pfam" id="PF13229"/>
    </source>
</evidence>
<dbReference type="Proteomes" id="UP001317191">
    <property type="component" value="Unassembled WGS sequence"/>
</dbReference>
<dbReference type="InterPro" id="IPR039448">
    <property type="entry name" value="Beta_helix"/>
</dbReference>
<dbReference type="Gene3D" id="2.160.20.10">
    <property type="entry name" value="Single-stranded right-handed beta-helix, Pectin lyase-like"/>
    <property type="match status" value="1"/>
</dbReference>
<feature type="domain" description="Right handed beta helix" evidence="1">
    <location>
        <begin position="280"/>
        <end position="409"/>
    </location>
</feature>
<organism evidence="2 3">
    <name type="scientific">Flavobacterium luminosum</name>
    <dbReference type="NCBI Taxonomy" id="2949086"/>
    <lineage>
        <taxon>Bacteria</taxon>
        <taxon>Pseudomonadati</taxon>
        <taxon>Bacteroidota</taxon>
        <taxon>Flavobacteriia</taxon>
        <taxon>Flavobacteriales</taxon>
        <taxon>Flavobacteriaceae</taxon>
        <taxon>Flavobacterium</taxon>
    </lineage>
</organism>
<evidence type="ECO:0000313" key="3">
    <source>
        <dbReference type="Proteomes" id="UP001317191"/>
    </source>
</evidence>
<protein>
    <recommendedName>
        <fullName evidence="1">Right handed beta helix domain-containing protein</fullName>
    </recommendedName>
</protein>
<proteinExistence type="predicted"/>